<evidence type="ECO:0000256" key="4">
    <source>
        <dbReference type="SAM" id="SignalP"/>
    </source>
</evidence>
<protein>
    <recommendedName>
        <fullName evidence="6">LRRNT domain-containing protein</fullName>
    </recommendedName>
</protein>
<evidence type="ECO:0000256" key="2">
    <source>
        <dbReference type="ARBA" id="ARBA00022737"/>
    </source>
</evidence>
<dbReference type="PANTHER" id="PTHR24366:SF96">
    <property type="entry name" value="LEUCINE RICH REPEAT CONTAINING 53"/>
    <property type="match status" value="1"/>
</dbReference>
<proteinExistence type="predicted"/>
<accession>C3Z4S9</accession>
<dbReference type="Gene3D" id="3.80.10.10">
    <property type="entry name" value="Ribonuclease Inhibitor"/>
    <property type="match status" value="1"/>
</dbReference>
<feature type="signal peptide" evidence="4">
    <location>
        <begin position="1"/>
        <end position="21"/>
    </location>
</feature>
<feature type="compositionally biased region" description="Basic and acidic residues" evidence="3">
    <location>
        <begin position="202"/>
        <end position="211"/>
    </location>
</feature>
<keyword evidence="1" id="KW-0433">Leucine-rich repeat</keyword>
<dbReference type="PANTHER" id="PTHR24366">
    <property type="entry name" value="IG(IMMUNOGLOBULIN) AND LRR(LEUCINE RICH REPEAT) DOMAINS"/>
    <property type="match status" value="1"/>
</dbReference>
<organism>
    <name type="scientific">Branchiostoma floridae</name>
    <name type="common">Florida lancelet</name>
    <name type="synonym">Amphioxus</name>
    <dbReference type="NCBI Taxonomy" id="7739"/>
    <lineage>
        <taxon>Eukaryota</taxon>
        <taxon>Metazoa</taxon>
        <taxon>Chordata</taxon>
        <taxon>Cephalochordata</taxon>
        <taxon>Leptocardii</taxon>
        <taxon>Amphioxiformes</taxon>
        <taxon>Branchiostomatidae</taxon>
        <taxon>Branchiostoma</taxon>
    </lineage>
</organism>
<gene>
    <name evidence="5" type="ORF">BRAFLDRAFT_77150</name>
</gene>
<dbReference type="InParanoid" id="C3Z4S9"/>
<feature type="compositionally biased region" description="Basic residues" evidence="3">
    <location>
        <begin position="217"/>
        <end position="227"/>
    </location>
</feature>
<keyword evidence="4" id="KW-0732">Signal</keyword>
<dbReference type="SUPFAM" id="SSF52058">
    <property type="entry name" value="L domain-like"/>
    <property type="match status" value="1"/>
</dbReference>
<evidence type="ECO:0000313" key="5">
    <source>
        <dbReference type="EMBL" id="EEN52451.1"/>
    </source>
</evidence>
<name>C3Z4S9_BRAFL</name>
<dbReference type="InterPro" id="IPR001611">
    <property type="entry name" value="Leu-rich_rpt"/>
</dbReference>
<dbReference type="SMART" id="SM00369">
    <property type="entry name" value="LRR_TYP"/>
    <property type="match status" value="2"/>
</dbReference>
<evidence type="ECO:0000256" key="3">
    <source>
        <dbReference type="SAM" id="MobiDB-lite"/>
    </source>
</evidence>
<sequence length="233" mass="27264">MAFHNFLLLVMILWTCRLLDTVICSEHRKCNSTAAYLNCEGLDLANWDVENFEIFQTISRVKKDKISIVYFSRNRLTEVPWNGLSTVPSLYVLYLDHNQVESFSPGTALRHLSKLSSIHLSYNRIKALTEGEFRRPVQDRPLLRVYLDNNPIHCDATVLWLANISLHERSCSHKFIDSFFDIQREWAGREAPADTVRMGYMKDKKEKEEQRSVISGHKIKLKVKKSKKDKEYR</sequence>
<dbReference type="AlphaFoldDB" id="C3Z4S9"/>
<dbReference type="InterPro" id="IPR003591">
    <property type="entry name" value="Leu-rich_rpt_typical-subtyp"/>
</dbReference>
<evidence type="ECO:0000256" key="1">
    <source>
        <dbReference type="ARBA" id="ARBA00022614"/>
    </source>
</evidence>
<reference evidence="5" key="1">
    <citation type="journal article" date="2008" name="Nature">
        <title>The amphioxus genome and the evolution of the chordate karyotype.</title>
        <authorList>
            <consortium name="US DOE Joint Genome Institute (JGI-PGF)"/>
            <person name="Putnam N.H."/>
            <person name="Butts T."/>
            <person name="Ferrier D.E.K."/>
            <person name="Furlong R.F."/>
            <person name="Hellsten U."/>
            <person name="Kawashima T."/>
            <person name="Robinson-Rechavi M."/>
            <person name="Shoguchi E."/>
            <person name="Terry A."/>
            <person name="Yu J.-K."/>
            <person name="Benito-Gutierrez E.L."/>
            <person name="Dubchak I."/>
            <person name="Garcia-Fernandez J."/>
            <person name="Gibson-Brown J.J."/>
            <person name="Grigoriev I.V."/>
            <person name="Horton A.C."/>
            <person name="de Jong P.J."/>
            <person name="Jurka J."/>
            <person name="Kapitonov V.V."/>
            <person name="Kohara Y."/>
            <person name="Kuroki Y."/>
            <person name="Lindquist E."/>
            <person name="Lucas S."/>
            <person name="Osoegawa K."/>
            <person name="Pennacchio L.A."/>
            <person name="Salamov A.A."/>
            <person name="Satou Y."/>
            <person name="Sauka-Spengler T."/>
            <person name="Schmutz J."/>
            <person name="Shin-I T."/>
            <person name="Toyoda A."/>
            <person name="Bronner-Fraser M."/>
            <person name="Fujiyama A."/>
            <person name="Holland L.Z."/>
            <person name="Holland P.W.H."/>
            <person name="Satoh N."/>
            <person name="Rokhsar D.S."/>
        </authorList>
    </citation>
    <scope>NUCLEOTIDE SEQUENCE [LARGE SCALE GENOMIC DNA]</scope>
    <source>
        <strain evidence="5">S238N-H82</strain>
        <tissue evidence="5">Testes</tissue>
    </source>
</reference>
<evidence type="ECO:0008006" key="6">
    <source>
        <dbReference type="Google" id="ProtNLM"/>
    </source>
</evidence>
<feature type="region of interest" description="Disordered" evidence="3">
    <location>
        <begin position="202"/>
        <end position="233"/>
    </location>
</feature>
<keyword evidence="2" id="KW-0677">Repeat</keyword>
<feature type="chain" id="PRO_5002934318" description="LRRNT domain-containing protein" evidence="4">
    <location>
        <begin position="22"/>
        <end position="233"/>
    </location>
</feature>
<dbReference type="EMBL" id="GG666581">
    <property type="protein sequence ID" value="EEN52451.1"/>
    <property type="molecule type" value="Genomic_DNA"/>
</dbReference>
<dbReference type="InterPro" id="IPR032675">
    <property type="entry name" value="LRR_dom_sf"/>
</dbReference>
<dbReference type="Pfam" id="PF13855">
    <property type="entry name" value="LRR_8"/>
    <property type="match status" value="1"/>
</dbReference>